<reference evidence="1" key="1">
    <citation type="submission" date="2021-08" db="EMBL/GenBank/DDBJ databases">
        <authorList>
            <person name="Stevens D.C."/>
        </authorList>
    </citation>
    <scope>NUCLEOTIDE SEQUENCE</scope>
    <source>
        <strain evidence="1">DSM 53165</strain>
    </source>
</reference>
<organism evidence="1 2">
    <name type="scientific">Nannocystis pusilla</name>
    <dbReference type="NCBI Taxonomy" id="889268"/>
    <lineage>
        <taxon>Bacteria</taxon>
        <taxon>Pseudomonadati</taxon>
        <taxon>Myxococcota</taxon>
        <taxon>Polyangia</taxon>
        <taxon>Nannocystales</taxon>
        <taxon>Nannocystaceae</taxon>
        <taxon>Nannocystis</taxon>
    </lineage>
</organism>
<dbReference type="RefSeq" id="WP_224197498.1">
    <property type="nucleotide sequence ID" value="NZ_JAIRAU010000058.1"/>
</dbReference>
<dbReference type="Proteomes" id="UP001139031">
    <property type="component" value="Unassembled WGS sequence"/>
</dbReference>
<gene>
    <name evidence="1" type="ORF">K7C98_41560</name>
</gene>
<comment type="caution">
    <text evidence="1">The sequence shown here is derived from an EMBL/GenBank/DDBJ whole genome shotgun (WGS) entry which is preliminary data.</text>
</comment>
<keyword evidence="2" id="KW-1185">Reference proteome</keyword>
<dbReference type="EMBL" id="JAIRAU010000058">
    <property type="protein sequence ID" value="MBZ5715757.1"/>
    <property type="molecule type" value="Genomic_DNA"/>
</dbReference>
<evidence type="ECO:0000313" key="1">
    <source>
        <dbReference type="EMBL" id="MBZ5715757.1"/>
    </source>
</evidence>
<evidence type="ECO:0008006" key="3">
    <source>
        <dbReference type="Google" id="ProtNLM"/>
    </source>
</evidence>
<name>A0ABS7U620_9BACT</name>
<sequence>MRLRSKQDFQLWLARDVEVRDELRELMGADLGVDLESLDALESFLLARYRDPGAIQKLGAREVLDAAARHVGLVMLLALDGAAWAIDLEDADNVYYRLPVIRLADGAEECPLTMVTAALDRRTGDYLRGVVDSYA</sequence>
<evidence type="ECO:0000313" key="2">
    <source>
        <dbReference type="Proteomes" id="UP001139031"/>
    </source>
</evidence>
<protein>
    <recommendedName>
        <fullName evidence="3">DUF3806 domain-containing protein</fullName>
    </recommendedName>
</protein>
<accession>A0ABS7U620</accession>
<proteinExistence type="predicted"/>